<reference evidence="2" key="2">
    <citation type="submission" date="2020-09" db="EMBL/GenBank/DDBJ databases">
        <authorList>
            <person name="Sun Q."/>
            <person name="Kim S."/>
        </authorList>
    </citation>
    <scope>NUCLEOTIDE SEQUENCE</scope>
    <source>
        <strain evidence="2">KCTC 32182</strain>
    </source>
</reference>
<sequence>MQVAEIFEKATGRLPMVPKVVQELVASFHRPGVNIDEVADMVGHDQVLTARVLRLANTARFGGNRTVGSLDDAVLLLGFDNLRVLVIASGVTGASASIPGFDMKGFWQRSFEMANTAKCLAKLAKMDSQLGYTCGLLAGIGELVLHVALPEEALKIDKVVAGGADRTATERMVLGVDLTQVGAELARRWNFPDAIQQAILHQHDLLKTAHNSPYAVLTGLSSFLVSGFNRGMSEDEMLAILPQSVIDALGIPGEALGAALPELKLASTTLDELL</sequence>
<organism evidence="2 3">
    <name type="scientific">Paludibacterium paludis</name>
    <dbReference type="NCBI Taxonomy" id="1225769"/>
    <lineage>
        <taxon>Bacteria</taxon>
        <taxon>Pseudomonadati</taxon>
        <taxon>Pseudomonadota</taxon>
        <taxon>Betaproteobacteria</taxon>
        <taxon>Neisseriales</taxon>
        <taxon>Chromobacteriaceae</taxon>
        <taxon>Paludibacterium</taxon>
    </lineage>
</organism>
<dbReference type="Proteomes" id="UP000645257">
    <property type="component" value="Unassembled WGS sequence"/>
</dbReference>
<gene>
    <name evidence="2" type="ORF">GCM10011289_09680</name>
</gene>
<comment type="caution">
    <text evidence="2">The sequence shown here is derived from an EMBL/GenBank/DDBJ whole genome shotgun (WGS) entry which is preliminary data.</text>
</comment>
<dbReference type="SUPFAM" id="SSF109604">
    <property type="entry name" value="HD-domain/PDEase-like"/>
    <property type="match status" value="1"/>
</dbReference>
<evidence type="ECO:0000313" key="2">
    <source>
        <dbReference type="EMBL" id="GGY09054.1"/>
    </source>
</evidence>
<reference evidence="2" key="1">
    <citation type="journal article" date="2014" name="Int. J. Syst. Evol. Microbiol.">
        <title>Complete genome sequence of Corynebacterium casei LMG S-19264T (=DSM 44701T), isolated from a smear-ripened cheese.</title>
        <authorList>
            <consortium name="US DOE Joint Genome Institute (JGI-PGF)"/>
            <person name="Walter F."/>
            <person name="Albersmeier A."/>
            <person name="Kalinowski J."/>
            <person name="Ruckert C."/>
        </authorList>
    </citation>
    <scope>NUCLEOTIDE SEQUENCE</scope>
    <source>
        <strain evidence="2">KCTC 32182</strain>
    </source>
</reference>
<feature type="domain" description="HDOD" evidence="1">
    <location>
        <begin position="14"/>
        <end position="205"/>
    </location>
</feature>
<dbReference type="RefSeq" id="WP_189531823.1">
    <property type="nucleotide sequence ID" value="NZ_BMYX01000004.1"/>
</dbReference>
<dbReference type="Gene3D" id="1.10.3210.10">
    <property type="entry name" value="Hypothetical protein af1432"/>
    <property type="match status" value="1"/>
</dbReference>
<protein>
    <recommendedName>
        <fullName evidence="1">HDOD domain-containing protein</fullName>
    </recommendedName>
</protein>
<dbReference type="PANTHER" id="PTHR33525">
    <property type="match status" value="1"/>
</dbReference>
<dbReference type="Pfam" id="PF08668">
    <property type="entry name" value="HDOD"/>
    <property type="match status" value="1"/>
</dbReference>
<proteinExistence type="predicted"/>
<dbReference type="EMBL" id="BMYX01000004">
    <property type="protein sequence ID" value="GGY09054.1"/>
    <property type="molecule type" value="Genomic_DNA"/>
</dbReference>
<evidence type="ECO:0000313" key="3">
    <source>
        <dbReference type="Proteomes" id="UP000645257"/>
    </source>
</evidence>
<name>A0A918U8I4_9NEIS</name>
<dbReference type="InterPro" id="IPR013976">
    <property type="entry name" value="HDOD"/>
</dbReference>
<accession>A0A918U8I4</accession>
<evidence type="ECO:0000259" key="1">
    <source>
        <dbReference type="PROSITE" id="PS51833"/>
    </source>
</evidence>
<keyword evidence="3" id="KW-1185">Reference proteome</keyword>
<dbReference type="InterPro" id="IPR052340">
    <property type="entry name" value="RNase_Y/CdgJ"/>
</dbReference>
<dbReference type="PROSITE" id="PS51833">
    <property type="entry name" value="HDOD"/>
    <property type="match status" value="1"/>
</dbReference>
<dbReference type="AlphaFoldDB" id="A0A918U8I4"/>
<dbReference type="PANTHER" id="PTHR33525:SF6">
    <property type="entry name" value="HDOD DOMAIN-CONTAINING PROTEIN"/>
    <property type="match status" value="1"/>
</dbReference>